<reference evidence="2" key="1">
    <citation type="journal article" date="2021" name="Microb. Physiol.">
        <title>Proteogenomic Insights into the Physiology of Marine, Sulfate-Reducing, Filamentous Desulfonema limicola and Desulfonema magnum.</title>
        <authorList>
            <person name="Schnaars V."/>
            <person name="Wohlbrand L."/>
            <person name="Scheve S."/>
            <person name="Hinrichs C."/>
            <person name="Reinhardt R."/>
            <person name="Rabus R."/>
        </authorList>
    </citation>
    <scope>NUCLEOTIDE SEQUENCE</scope>
    <source>
        <strain evidence="2">4be13</strain>
    </source>
</reference>
<dbReference type="CDD" id="cd07713">
    <property type="entry name" value="DHPS-like_MBL-fold"/>
    <property type="match status" value="1"/>
</dbReference>
<evidence type="ECO:0000259" key="1">
    <source>
        <dbReference type="SMART" id="SM00849"/>
    </source>
</evidence>
<organism evidence="2 3">
    <name type="scientific">Desulfonema magnum</name>
    <dbReference type="NCBI Taxonomy" id="45655"/>
    <lineage>
        <taxon>Bacteria</taxon>
        <taxon>Pseudomonadati</taxon>
        <taxon>Thermodesulfobacteriota</taxon>
        <taxon>Desulfobacteria</taxon>
        <taxon>Desulfobacterales</taxon>
        <taxon>Desulfococcaceae</taxon>
        <taxon>Desulfonema</taxon>
    </lineage>
</organism>
<dbReference type="InterPro" id="IPR001279">
    <property type="entry name" value="Metallo-B-lactamas"/>
</dbReference>
<dbReference type="Proteomes" id="UP000663722">
    <property type="component" value="Chromosome"/>
</dbReference>
<dbReference type="PANTHER" id="PTHR13754">
    <property type="entry name" value="METALLO-BETA-LACTAMASE SUPERFAMILY PROTEIN"/>
    <property type="match status" value="1"/>
</dbReference>
<evidence type="ECO:0000313" key="2">
    <source>
        <dbReference type="EMBL" id="QTA90587.1"/>
    </source>
</evidence>
<feature type="domain" description="Metallo-beta-lactamase" evidence="1">
    <location>
        <begin position="20"/>
        <end position="184"/>
    </location>
</feature>
<evidence type="ECO:0000313" key="3">
    <source>
        <dbReference type="Proteomes" id="UP000663722"/>
    </source>
</evidence>
<dbReference type="EMBL" id="CP061800">
    <property type="protein sequence ID" value="QTA90587.1"/>
    <property type="molecule type" value="Genomic_DNA"/>
</dbReference>
<dbReference type="InterPro" id="IPR052926">
    <property type="entry name" value="Metallo-beta-lactamase_dom"/>
</dbReference>
<dbReference type="InterPro" id="IPR041712">
    <property type="entry name" value="DHPS-like_MBL-fold"/>
</dbReference>
<dbReference type="AlphaFoldDB" id="A0A975BSF5"/>
<gene>
    <name evidence="2" type="ORF">dnm_066470</name>
</gene>
<keyword evidence="3" id="KW-1185">Reference proteome</keyword>
<proteinExistence type="predicted"/>
<dbReference type="PANTHER" id="PTHR13754:SF13">
    <property type="entry name" value="METALLO-BETA-LACTAMASE SUPERFAMILY PROTEIN (AFU_ORTHOLOGUE AFUA_3G07630)"/>
    <property type="match status" value="1"/>
</dbReference>
<dbReference type="Gene3D" id="3.60.15.10">
    <property type="entry name" value="Ribonuclease Z/Hydroxyacylglutathione hydrolase-like"/>
    <property type="match status" value="2"/>
</dbReference>
<dbReference type="InterPro" id="IPR036866">
    <property type="entry name" value="RibonucZ/Hydroxyglut_hydro"/>
</dbReference>
<dbReference type="RefSeq" id="WP_207678719.1">
    <property type="nucleotide sequence ID" value="NZ_CP061800.1"/>
</dbReference>
<dbReference type="SMART" id="SM00849">
    <property type="entry name" value="Lactamase_B"/>
    <property type="match status" value="1"/>
</dbReference>
<dbReference type="SUPFAM" id="SSF56281">
    <property type="entry name" value="Metallo-hydrolase/oxidoreductase"/>
    <property type="match status" value="1"/>
</dbReference>
<dbReference type="KEGG" id="dmm:dnm_066470"/>
<name>A0A975BSF5_9BACT</name>
<accession>A0A975BSF5</accession>
<dbReference type="Pfam" id="PF00753">
    <property type="entry name" value="Lactamase_B"/>
    <property type="match status" value="1"/>
</dbReference>
<protein>
    <submittedName>
        <fullName evidence="2">Beta-lactamase domain-containing protein</fullName>
    </submittedName>
</protein>
<dbReference type="GO" id="GO:0016740">
    <property type="term" value="F:transferase activity"/>
    <property type="evidence" value="ECO:0007669"/>
    <property type="project" value="TreeGrafter"/>
</dbReference>
<sequence length="211" mass="23632">MKITILYDNEVWDKNLKPGWGFSCLVEAEGKILLFDTGADGHILLDNMKKLHIDPMTVDTVFISHYHWDHTGGLADFLRLNPARLYIPSSCLEPRNAKEVVRVKHLLEIHENIFSTGELMGIEQSLVVKQKQGVILIAGCSHPGVREMIKAASQVGEVRGIIGGLHGFDQFSLLENMEIVCATHCTLFKQEIKTYYPDTYVEGGAGRIIEI</sequence>